<comment type="caution">
    <text evidence="1">The sequence shown here is derived from an EMBL/GenBank/DDBJ whole genome shotgun (WGS) entry which is preliminary data.</text>
</comment>
<organism evidence="1 2">
    <name type="scientific">Metabacillus niabensis</name>
    <dbReference type="NCBI Taxonomy" id="324854"/>
    <lineage>
        <taxon>Bacteria</taxon>
        <taxon>Bacillati</taxon>
        <taxon>Bacillota</taxon>
        <taxon>Bacilli</taxon>
        <taxon>Bacillales</taxon>
        <taxon>Bacillaceae</taxon>
        <taxon>Metabacillus</taxon>
    </lineage>
</organism>
<keyword evidence="2" id="KW-1185">Reference proteome</keyword>
<name>A0ABT9Z6U9_9BACI</name>
<protein>
    <recommendedName>
        <fullName evidence="3">DUF4855 domain-containing protein</fullName>
    </recommendedName>
</protein>
<dbReference type="RefSeq" id="WP_095302020.1">
    <property type="nucleotide sequence ID" value="NZ_CADEPK010000246.1"/>
</dbReference>
<reference evidence="1 2" key="1">
    <citation type="submission" date="2023-07" db="EMBL/GenBank/DDBJ databases">
        <title>Genomic Encyclopedia of Type Strains, Phase IV (KMG-IV): sequencing the most valuable type-strain genomes for metagenomic binning, comparative biology and taxonomic classification.</title>
        <authorList>
            <person name="Goeker M."/>
        </authorList>
    </citation>
    <scope>NUCLEOTIDE SEQUENCE [LARGE SCALE GENOMIC DNA]</scope>
    <source>
        <strain evidence="1 2">DSM 17723</strain>
    </source>
</reference>
<sequence>MSNNSNGYLTAEELSIQNHLCMLPFGDASDDYSTDWTKEELKYYQHYIVEGNPIDTMFKAFIFNPIRVRENYFIHSMHTGLGKLARNNDWLQIIERLFMDDVNLDALHQNTKYGEKTDVWITIPYPNPLQERFGHVFGNNLNFVNDADRIKAVQWWIDCFMMRWEEKTNLHDKLVLRGFAWQRESINSGDEALVKASNEYIHKHQLLSIWPFNYGSSGCLTWKEFGYDAATANPNYYGNTEVDTNWITNTSVFAKHYHTGMQINYGKGATYNSTHIYDYLNLGLTNEFIENCLLLYQFHDQTMKQIYEEDFTAYIQIYSFIKNIYQEFRYPGITY</sequence>
<proteinExistence type="predicted"/>
<evidence type="ECO:0008006" key="3">
    <source>
        <dbReference type="Google" id="ProtNLM"/>
    </source>
</evidence>
<evidence type="ECO:0000313" key="2">
    <source>
        <dbReference type="Proteomes" id="UP001232245"/>
    </source>
</evidence>
<dbReference type="Proteomes" id="UP001232245">
    <property type="component" value="Unassembled WGS sequence"/>
</dbReference>
<gene>
    <name evidence="1" type="ORF">J2S02_004348</name>
</gene>
<dbReference type="InterPro" id="IPR032329">
    <property type="entry name" value="DUF4855"/>
</dbReference>
<dbReference type="Pfam" id="PF16147">
    <property type="entry name" value="DUF4855"/>
    <property type="match status" value="1"/>
</dbReference>
<evidence type="ECO:0000313" key="1">
    <source>
        <dbReference type="EMBL" id="MDQ0227984.1"/>
    </source>
</evidence>
<accession>A0ABT9Z6U9</accession>
<dbReference type="EMBL" id="JAUSTZ010000013">
    <property type="protein sequence ID" value="MDQ0227984.1"/>
    <property type="molecule type" value="Genomic_DNA"/>
</dbReference>